<evidence type="ECO:0000256" key="1">
    <source>
        <dbReference type="SAM" id="SignalP"/>
    </source>
</evidence>
<sequence length="89" mass="9303">MFPIHPSSTPATPAATLASILVLLSSFQALFSLFDSCPGPCGCGVAPALGVLLHDYLLPLSVHSDPVPLHPPSKVSRFSPQGRAYLFAC</sequence>
<gene>
    <name evidence="2" type="ORF">IF1G_04283</name>
</gene>
<dbReference type="AlphaFoldDB" id="A0A545V5Q5"/>
<name>A0A545V5Q5_9HYPO</name>
<keyword evidence="3" id="KW-1185">Reference proteome</keyword>
<organism evidence="2 3">
    <name type="scientific">Cordyceps javanica</name>
    <dbReference type="NCBI Taxonomy" id="43265"/>
    <lineage>
        <taxon>Eukaryota</taxon>
        <taxon>Fungi</taxon>
        <taxon>Dikarya</taxon>
        <taxon>Ascomycota</taxon>
        <taxon>Pezizomycotina</taxon>
        <taxon>Sordariomycetes</taxon>
        <taxon>Hypocreomycetidae</taxon>
        <taxon>Hypocreales</taxon>
        <taxon>Cordycipitaceae</taxon>
        <taxon>Cordyceps</taxon>
    </lineage>
</organism>
<evidence type="ECO:0000313" key="3">
    <source>
        <dbReference type="Proteomes" id="UP000315783"/>
    </source>
</evidence>
<feature type="signal peptide" evidence="1">
    <location>
        <begin position="1"/>
        <end position="32"/>
    </location>
</feature>
<evidence type="ECO:0000313" key="2">
    <source>
        <dbReference type="EMBL" id="TQV97043.1"/>
    </source>
</evidence>
<feature type="chain" id="PRO_5021916023" description="Secreted protein" evidence="1">
    <location>
        <begin position="33"/>
        <end position="89"/>
    </location>
</feature>
<protein>
    <recommendedName>
        <fullName evidence="4">Secreted protein</fullName>
    </recommendedName>
</protein>
<accession>A0A545V5Q5</accession>
<dbReference type="EMBL" id="SPUK01000005">
    <property type="protein sequence ID" value="TQV97043.1"/>
    <property type="molecule type" value="Genomic_DNA"/>
</dbReference>
<evidence type="ECO:0008006" key="4">
    <source>
        <dbReference type="Google" id="ProtNLM"/>
    </source>
</evidence>
<keyword evidence="1" id="KW-0732">Signal</keyword>
<proteinExistence type="predicted"/>
<dbReference type="Proteomes" id="UP000315783">
    <property type="component" value="Unassembled WGS sequence"/>
</dbReference>
<reference evidence="2 3" key="1">
    <citation type="journal article" date="2019" name="Appl. Microbiol. Biotechnol.">
        <title>Genome sequence of Isaria javanica and comparative genome analysis insights into family S53 peptidase evolution in fungal entomopathogens.</title>
        <authorList>
            <person name="Lin R."/>
            <person name="Zhang X."/>
            <person name="Xin B."/>
            <person name="Zou M."/>
            <person name="Gao Y."/>
            <person name="Qin F."/>
            <person name="Hu Q."/>
            <person name="Xie B."/>
            <person name="Cheng X."/>
        </authorList>
    </citation>
    <scope>NUCLEOTIDE SEQUENCE [LARGE SCALE GENOMIC DNA]</scope>
    <source>
        <strain evidence="2 3">IJ1G</strain>
    </source>
</reference>
<comment type="caution">
    <text evidence="2">The sequence shown here is derived from an EMBL/GenBank/DDBJ whole genome shotgun (WGS) entry which is preliminary data.</text>
</comment>